<protein>
    <submittedName>
        <fullName evidence="5">AraC family transcriptional regulator</fullName>
    </submittedName>
</protein>
<reference evidence="5 6" key="1">
    <citation type="journal article" date="2012" name="Stand. Genomic Sci.">
        <title>Complete genome sequencing and analysis of Saprospira grandis str. Lewin, a predatory marine bacterium.</title>
        <authorList>
            <person name="Saw J.H."/>
            <person name="Yuryev A."/>
            <person name="Kanbe M."/>
            <person name="Hou S."/>
            <person name="Young A.G."/>
            <person name="Aizawa S."/>
            <person name="Alam M."/>
        </authorList>
    </citation>
    <scope>NUCLEOTIDE SEQUENCE [LARGE SCALE GENOMIC DNA]</scope>
    <source>
        <strain evidence="5 6">Lewin</strain>
    </source>
</reference>
<dbReference type="InterPro" id="IPR020449">
    <property type="entry name" value="Tscrpt_reg_AraC-type_HTH"/>
</dbReference>
<dbReference type="SMART" id="SM00342">
    <property type="entry name" value="HTH_ARAC"/>
    <property type="match status" value="1"/>
</dbReference>
<dbReference type="InterPro" id="IPR009057">
    <property type="entry name" value="Homeodomain-like_sf"/>
</dbReference>
<dbReference type="PANTHER" id="PTHR43280:SF32">
    <property type="entry name" value="TRANSCRIPTIONAL REGULATORY PROTEIN"/>
    <property type="match status" value="1"/>
</dbReference>
<keyword evidence="6" id="KW-1185">Reference proteome</keyword>
<evidence type="ECO:0000259" key="4">
    <source>
        <dbReference type="PROSITE" id="PS01124"/>
    </source>
</evidence>
<dbReference type="GO" id="GO:0043565">
    <property type="term" value="F:sequence-specific DNA binding"/>
    <property type="evidence" value="ECO:0007669"/>
    <property type="project" value="InterPro"/>
</dbReference>
<accession>H6L4Q7</accession>
<gene>
    <name evidence="5" type="ordered locus">SGRA_1246</name>
</gene>
<dbReference type="PANTHER" id="PTHR43280">
    <property type="entry name" value="ARAC-FAMILY TRANSCRIPTIONAL REGULATOR"/>
    <property type="match status" value="1"/>
</dbReference>
<keyword evidence="3" id="KW-0804">Transcription</keyword>
<evidence type="ECO:0000313" key="5">
    <source>
        <dbReference type="EMBL" id="AFC23981.1"/>
    </source>
</evidence>
<evidence type="ECO:0000313" key="6">
    <source>
        <dbReference type="Proteomes" id="UP000007519"/>
    </source>
</evidence>
<keyword evidence="2" id="KW-0238">DNA-binding</keyword>
<name>H6L4Q7_SAPGL</name>
<dbReference type="PROSITE" id="PS01124">
    <property type="entry name" value="HTH_ARAC_FAMILY_2"/>
    <property type="match status" value="1"/>
</dbReference>
<sequence length="280" mass="33236">MRDQTRKSGDFNVFEIEPFETENKKPLPYKKRDYYKVSLLEGNSLMQYADKVIRIPKQALIFTNPYIPYCWKHFESVHKGHYAIFSDDFFYSYSKLSKYSVFQPKGHHVFELDDEQLAWVKDIFAKMHKEIASTYEFKLDVLRMLTQELIHFAMKLKPSESQQHTLNAAERISTLFFELLGRQFPLDELHPRVELRTASEFAEKLNIHPNYLNRVLKETVDKTTSQIIQERILREAKILLKDTSWNISEIAYGLGFTEATHFNNFFKKQLKMTPGQFRKV</sequence>
<dbReference type="Pfam" id="PF12833">
    <property type="entry name" value="HTH_18"/>
    <property type="match status" value="1"/>
</dbReference>
<dbReference type="EMBL" id="CP002831">
    <property type="protein sequence ID" value="AFC23981.1"/>
    <property type="molecule type" value="Genomic_DNA"/>
</dbReference>
<dbReference type="PRINTS" id="PR00032">
    <property type="entry name" value="HTHARAC"/>
</dbReference>
<dbReference type="Proteomes" id="UP000007519">
    <property type="component" value="Chromosome"/>
</dbReference>
<dbReference type="AlphaFoldDB" id="H6L4Q7"/>
<dbReference type="KEGG" id="sgn:SGRA_1246"/>
<keyword evidence="1" id="KW-0805">Transcription regulation</keyword>
<feature type="domain" description="HTH araC/xylS-type" evidence="4">
    <location>
        <begin position="170"/>
        <end position="280"/>
    </location>
</feature>
<proteinExistence type="predicted"/>
<dbReference type="InterPro" id="IPR018060">
    <property type="entry name" value="HTH_AraC"/>
</dbReference>
<evidence type="ECO:0000256" key="2">
    <source>
        <dbReference type="ARBA" id="ARBA00023125"/>
    </source>
</evidence>
<dbReference type="GO" id="GO:0003700">
    <property type="term" value="F:DNA-binding transcription factor activity"/>
    <property type="evidence" value="ECO:0007669"/>
    <property type="project" value="InterPro"/>
</dbReference>
<organism evidence="5 6">
    <name type="scientific">Saprospira grandis (strain Lewin)</name>
    <dbReference type="NCBI Taxonomy" id="984262"/>
    <lineage>
        <taxon>Bacteria</taxon>
        <taxon>Pseudomonadati</taxon>
        <taxon>Bacteroidota</taxon>
        <taxon>Saprospiria</taxon>
        <taxon>Saprospirales</taxon>
        <taxon>Saprospiraceae</taxon>
        <taxon>Saprospira</taxon>
    </lineage>
</organism>
<evidence type="ECO:0000256" key="1">
    <source>
        <dbReference type="ARBA" id="ARBA00023015"/>
    </source>
</evidence>
<dbReference type="HOGENOM" id="CLU_000445_88_2_10"/>
<evidence type="ECO:0000256" key="3">
    <source>
        <dbReference type="ARBA" id="ARBA00023163"/>
    </source>
</evidence>
<dbReference type="Gene3D" id="1.10.10.60">
    <property type="entry name" value="Homeodomain-like"/>
    <property type="match status" value="1"/>
</dbReference>
<dbReference type="STRING" id="984262.SGRA_1246"/>
<dbReference type="eggNOG" id="COG2207">
    <property type="taxonomic scope" value="Bacteria"/>
</dbReference>
<dbReference type="SUPFAM" id="SSF46689">
    <property type="entry name" value="Homeodomain-like"/>
    <property type="match status" value="1"/>
</dbReference>